<accession>A0A3S4TDD2</accession>
<dbReference type="AlphaFoldDB" id="A0A3S4TDD2"/>
<dbReference type="EMBL" id="LR134384">
    <property type="protein sequence ID" value="VEH16722.1"/>
    <property type="molecule type" value="Genomic_DNA"/>
</dbReference>
<dbReference type="KEGG" id="poc:NCTC13071_02762"/>
<sequence length="50" mass="6124">MLNVRMHIKNYRVHGHKSDKLTEQHRNNHKIKSIYVVHIEKINYFCSLYS</sequence>
<evidence type="ECO:0000313" key="1">
    <source>
        <dbReference type="EMBL" id="VEH16722.1"/>
    </source>
</evidence>
<evidence type="ECO:0000313" key="2">
    <source>
        <dbReference type="Proteomes" id="UP000274578"/>
    </source>
</evidence>
<organism evidence="1 2">
    <name type="scientific">Segatella oris</name>
    <dbReference type="NCBI Taxonomy" id="28135"/>
    <lineage>
        <taxon>Bacteria</taxon>
        <taxon>Pseudomonadati</taxon>
        <taxon>Bacteroidota</taxon>
        <taxon>Bacteroidia</taxon>
        <taxon>Bacteroidales</taxon>
        <taxon>Prevotellaceae</taxon>
        <taxon>Segatella</taxon>
    </lineage>
</organism>
<proteinExistence type="predicted"/>
<name>A0A3S4TDD2_9BACT</name>
<reference evidence="1 2" key="1">
    <citation type="submission" date="2018-12" db="EMBL/GenBank/DDBJ databases">
        <authorList>
            <consortium name="Pathogen Informatics"/>
        </authorList>
    </citation>
    <scope>NUCLEOTIDE SEQUENCE [LARGE SCALE GENOMIC DNA]</scope>
    <source>
        <strain evidence="1 2">NCTC13071</strain>
    </source>
</reference>
<dbReference type="Proteomes" id="UP000274578">
    <property type="component" value="Chromosome 1"/>
</dbReference>
<protein>
    <submittedName>
        <fullName evidence="1">Uncharacterized protein</fullName>
    </submittedName>
</protein>
<gene>
    <name evidence="1" type="ORF">NCTC13071_02762</name>
</gene>